<keyword evidence="4 7" id="KW-0863">Zinc-finger</keyword>
<dbReference type="InterPro" id="IPR036236">
    <property type="entry name" value="Znf_C2H2_sf"/>
</dbReference>
<dbReference type="GO" id="GO:0008270">
    <property type="term" value="F:zinc ion binding"/>
    <property type="evidence" value="ECO:0007669"/>
    <property type="project" value="UniProtKB-KW"/>
</dbReference>
<dbReference type="Pfam" id="PF00096">
    <property type="entry name" value="zf-C2H2"/>
    <property type="match status" value="1"/>
</dbReference>
<feature type="domain" description="C2H2-type" evidence="9">
    <location>
        <begin position="126"/>
        <end position="153"/>
    </location>
</feature>
<evidence type="ECO:0000256" key="8">
    <source>
        <dbReference type="SAM" id="MobiDB-lite"/>
    </source>
</evidence>
<evidence type="ECO:0000313" key="11">
    <source>
        <dbReference type="Proteomes" id="UP000215335"/>
    </source>
</evidence>
<dbReference type="Proteomes" id="UP000215335">
    <property type="component" value="Unassembled WGS sequence"/>
</dbReference>
<proteinExistence type="predicted"/>
<evidence type="ECO:0000256" key="5">
    <source>
        <dbReference type="ARBA" id="ARBA00022833"/>
    </source>
</evidence>
<evidence type="ECO:0000256" key="6">
    <source>
        <dbReference type="ARBA" id="ARBA00023242"/>
    </source>
</evidence>
<dbReference type="PANTHER" id="PTHR24394">
    <property type="entry name" value="ZINC FINGER PROTEIN"/>
    <property type="match status" value="1"/>
</dbReference>
<protein>
    <recommendedName>
        <fullName evidence="9">C2H2-type domain-containing protein</fullName>
    </recommendedName>
</protein>
<keyword evidence="5" id="KW-0862">Zinc</keyword>
<dbReference type="PROSITE" id="PS50157">
    <property type="entry name" value="ZINC_FINGER_C2H2_2"/>
    <property type="match status" value="3"/>
</dbReference>
<keyword evidence="2" id="KW-0479">Metal-binding</keyword>
<comment type="caution">
    <text evidence="10">The sequence shown here is derived from an EMBL/GenBank/DDBJ whole genome shotgun (WGS) entry which is preliminary data.</text>
</comment>
<evidence type="ECO:0000256" key="7">
    <source>
        <dbReference type="PROSITE-ProRule" id="PRU00042"/>
    </source>
</evidence>
<dbReference type="SUPFAM" id="SSF57667">
    <property type="entry name" value="beta-beta-alpha zinc fingers"/>
    <property type="match status" value="2"/>
</dbReference>
<dbReference type="InterPro" id="IPR013087">
    <property type="entry name" value="Znf_C2H2_type"/>
</dbReference>
<evidence type="ECO:0000313" key="10">
    <source>
        <dbReference type="EMBL" id="OXU25908.1"/>
    </source>
</evidence>
<dbReference type="PROSITE" id="PS00028">
    <property type="entry name" value="ZINC_FINGER_C2H2_1"/>
    <property type="match status" value="1"/>
</dbReference>
<evidence type="ECO:0000256" key="3">
    <source>
        <dbReference type="ARBA" id="ARBA00022737"/>
    </source>
</evidence>
<evidence type="ECO:0000256" key="1">
    <source>
        <dbReference type="ARBA" id="ARBA00004123"/>
    </source>
</evidence>
<evidence type="ECO:0000256" key="4">
    <source>
        <dbReference type="ARBA" id="ARBA00022771"/>
    </source>
</evidence>
<feature type="domain" description="C2H2-type" evidence="9">
    <location>
        <begin position="155"/>
        <end position="179"/>
    </location>
</feature>
<dbReference type="OrthoDB" id="7612037at2759"/>
<reference evidence="10 11" key="1">
    <citation type="journal article" date="2017" name="Curr. Biol.">
        <title>The Evolution of Venom by Co-option of Single-Copy Genes.</title>
        <authorList>
            <person name="Martinson E.O."/>
            <person name="Mrinalini"/>
            <person name="Kelkar Y.D."/>
            <person name="Chang C.H."/>
            <person name="Werren J.H."/>
        </authorList>
    </citation>
    <scope>NUCLEOTIDE SEQUENCE [LARGE SCALE GENOMIC DNA]</scope>
    <source>
        <strain evidence="10 11">Alberta</strain>
        <tissue evidence="10">Whole body</tissue>
    </source>
</reference>
<gene>
    <name evidence="10" type="ORF">TSAR_011813</name>
</gene>
<keyword evidence="6" id="KW-0539">Nucleus</keyword>
<dbReference type="AlphaFoldDB" id="A0A232F629"/>
<keyword evidence="3" id="KW-0677">Repeat</keyword>
<feature type="region of interest" description="Disordered" evidence="8">
    <location>
        <begin position="72"/>
        <end position="117"/>
    </location>
</feature>
<sequence length="179" mass="20507">MSCGRHSLGPNFMVSLPSTSRDVHLQRRLRSSESVLKSNWSPRKYLCPDCSKTFNIRATLVRHRIYECDGSEQQDDAKNSSSNNQPSKPVVKRDSKKTARKKVSKSSNQSQMALGGNKAKSIAGKHVCENCKKTYTFLTSLWRHRNYECGVEPRFNCPICRARFAQKSNLDRHVRSKHY</sequence>
<dbReference type="Gene3D" id="3.30.160.60">
    <property type="entry name" value="Classic Zinc Finger"/>
    <property type="match status" value="1"/>
</dbReference>
<evidence type="ECO:0000256" key="2">
    <source>
        <dbReference type="ARBA" id="ARBA00022723"/>
    </source>
</evidence>
<evidence type="ECO:0000259" key="9">
    <source>
        <dbReference type="PROSITE" id="PS50157"/>
    </source>
</evidence>
<dbReference type="EMBL" id="NNAY01000919">
    <property type="protein sequence ID" value="OXU25908.1"/>
    <property type="molecule type" value="Genomic_DNA"/>
</dbReference>
<dbReference type="GO" id="GO:0000981">
    <property type="term" value="F:DNA-binding transcription factor activity, RNA polymerase II-specific"/>
    <property type="evidence" value="ECO:0007669"/>
    <property type="project" value="TreeGrafter"/>
</dbReference>
<comment type="subcellular location">
    <subcellularLocation>
        <location evidence="1">Nucleus</location>
    </subcellularLocation>
</comment>
<dbReference type="PANTHER" id="PTHR24394:SF29">
    <property type="entry name" value="MYONEURIN"/>
    <property type="match status" value="1"/>
</dbReference>
<dbReference type="SMART" id="SM00355">
    <property type="entry name" value="ZnF_C2H2"/>
    <property type="match status" value="3"/>
</dbReference>
<organism evidence="10 11">
    <name type="scientific">Trichomalopsis sarcophagae</name>
    <dbReference type="NCBI Taxonomy" id="543379"/>
    <lineage>
        <taxon>Eukaryota</taxon>
        <taxon>Metazoa</taxon>
        <taxon>Ecdysozoa</taxon>
        <taxon>Arthropoda</taxon>
        <taxon>Hexapoda</taxon>
        <taxon>Insecta</taxon>
        <taxon>Pterygota</taxon>
        <taxon>Neoptera</taxon>
        <taxon>Endopterygota</taxon>
        <taxon>Hymenoptera</taxon>
        <taxon>Apocrita</taxon>
        <taxon>Proctotrupomorpha</taxon>
        <taxon>Chalcidoidea</taxon>
        <taxon>Pteromalidae</taxon>
        <taxon>Pteromalinae</taxon>
        <taxon>Trichomalopsis</taxon>
    </lineage>
</organism>
<dbReference type="GO" id="GO:0005634">
    <property type="term" value="C:nucleus"/>
    <property type="evidence" value="ECO:0007669"/>
    <property type="project" value="UniProtKB-SubCell"/>
</dbReference>
<name>A0A232F629_9HYME</name>
<keyword evidence="11" id="KW-1185">Reference proteome</keyword>
<dbReference type="Pfam" id="PF13894">
    <property type="entry name" value="zf-C2H2_4"/>
    <property type="match status" value="1"/>
</dbReference>
<accession>A0A232F629</accession>
<feature type="domain" description="C2H2-type" evidence="9">
    <location>
        <begin position="45"/>
        <end position="74"/>
    </location>
</feature>